<dbReference type="CDD" id="cd02023">
    <property type="entry name" value="UMPK"/>
    <property type="match status" value="1"/>
</dbReference>
<organism evidence="8 9">
    <name type="scientific">Pseudocohnilembus persalinus</name>
    <name type="common">Ciliate</name>
    <dbReference type="NCBI Taxonomy" id="266149"/>
    <lineage>
        <taxon>Eukaryota</taxon>
        <taxon>Sar</taxon>
        <taxon>Alveolata</taxon>
        <taxon>Ciliophora</taxon>
        <taxon>Intramacronucleata</taxon>
        <taxon>Oligohymenophorea</taxon>
        <taxon>Scuticociliatia</taxon>
        <taxon>Philasterida</taxon>
        <taxon>Pseudocohnilembidae</taxon>
        <taxon>Pseudocohnilembus</taxon>
    </lineage>
</organism>
<keyword evidence="3" id="KW-0808">Transferase</keyword>
<dbReference type="GO" id="GO:0005524">
    <property type="term" value="F:ATP binding"/>
    <property type="evidence" value="ECO:0007669"/>
    <property type="project" value="UniProtKB-KW"/>
</dbReference>
<keyword evidence="6" id="KW-0067">ATP-binding</keyword>
<evidence type="ECO:0000256" key="2">
    <source>
        <dbReference type="ARBA" id="ARBA00012137"/>
    </source>
</evidence>
<dbReference type="FunFam" id="3.40.50.300:FF:001802">
    <property type="entry name" value="Uridine-cytidine kinase 1"/>
    <property type="match status" value="1"/>
</dbReference>
<dbReference type="GO" id="GO:0004849">
    <property type="term" value="F:uridine kinase activity"/>
    <property type="evidence" value="ECO:0007669"/>
    <property type="project" value="UniProtKB-EC"/>
</dbReference>
<protein>
    <recommendedName>
        <fullName evidence="2">uridine/cytidine kinase</fullName>
        <ecNumber evidence="2">2.7.1.48</ecNumber>
    </recommendedName>
</protein>
<dbReference type="InParanoid" id="A0A0V0QTM9"/>
<evidence type="ECO:0000256" key="4">
    <source>
        <dbReference type="ARBA" id="ARBA00022741"/>
    </source>
</evidence>
<dbReference type="SUPFAM" id="SSF52540">
    <property type="entry name" value="P-loop containing nucleoside triphosphate hydrolases"/>
    <property type="match status" value="1"/>
</dbReference>
<dbReference type="GO" id="GO:0044206">
    <property type="term" value="P:UMP salvage"/>
    <property type="evidence" value="ECO:0007669"/>
    <property type="project" value="UniProtKB-UniPathway"/>
</dbReference>
<dbReference type="InterPro" id="IPR006083">
    <property type="entry name" value="PRK/URK"/>
</dbReference>
<dbReference type="UniPathway" id="UPA00574">
    <property type="reaction ID" value="UER00637"/>
</dbReference>
<dbReference type="InterPro" id="IPR000764">
    <property type="entry name" value="Uridine_kinase-like"/>
</dbReference>
<comment type="pathway">
    <text evidence="1">Pyrimidine metabolism; UMP biosynthesis via salvage pathway; UMP from uridine: step 1/1.</text>
</comment>
<dbReference type="OrthoDB" id="106623at2759"/>
<keyword evidence="9" id="KW-1185">Reference proteome</keyword>
<evidence type="ECO:0000256" key="3">
    <source>
        <dbReference type="ARBA" id="ARBA00022679"/>
    </source>
</evidence>
<feature type="domain" description="Phosphoribulokinase/uridine kinase" evidence="7">
    <location>
        <begin position="36"/>
        <end position="221"/>
    </location>
</feature>
<dbReference type="Proteomes" id="UP000054937">
    <property type="component" value="Unassembled WGS sequence"/>
</dbReference>
<evidence type="ECO:0000313" key="8">
    <source>
        <dbReference type="EMBL" id="KRX05288.1"/>
    </source>
</evidence>
<keyword evidence="4" id="KW-0547">Nucleotide-binding</keyword>
<dbReference type="EMBL" id="LDAU01000109">
    <property type="protein sequence ID" value="KRX05288.1"/>
    <property type="molecule type" value="Genomic_DNA"/>
</dbReference>
<evidence type="ECO:0000256" key="6">
    <source>
        <dbReference type="ARBA" id="ARBA00022840"/>
    </source>
</evidence>
<dbReference type="PANTHER" id="PTHR10285">
    <property type="entry name" value="URIDINE KINASE"/>
    <property type="match status" value="1"/>
</dbReference>
<dbReference type="AlphaFoldDB" id="A0A0V0QTM9"/>
<dbReference type="OMA" id="TVKPMHE"/>
<dbReference type="InterPro" id="IPR027417">
    <property type="entry name" value="P-loop_NTPase"/>
</dbReference>
<name>A0A0V0QTM9_PSEPJ</name>
<dbReference type="GO" id="GO:0016787">
    <property type="term" value="F:hydrolase activity"/>
    <property type="evidence" value="ECO:0007669"/>
    <property type="project" value="UniProtKB-KW"/>
</dbReference>
<reference evidence="8 9" key="1">
    <citation type="journal article" date="2015" name="Sci. Rep.">
        <title>Genome of the facultative scuticociliatosis pathogen Pseudocohnilembus persalinus provides insight into its virulence through horizontal gene transfer.</title>
        <authorList>
            <person name="Xiong J."/>
            <person name="Wang G."/>
            <person name="Cheng J."/>
            <person name="Tian M."/>
            <person name="Pan X."/>
            <person name="Warren A."/>
            <person name="Jiang C."/>
            <person name="Yuan D."/>
            <person name="Miao W."/>
        </authorList>
    </citation>
    <scope>NUCLEOTIDE SEQUENCE [LARGE SCALE GENOMIC DNA]</scope>
    <source>
        <strain evidence="8">36N120E</strain>
    </source>
</reference>
<evidence type="ECO:0000313" key="9">
    <source>
        <dbReference type="Proteomes" id="UP000054937"/>
    </source>
</evidence>
<dbReference type="Pfam" id="PF00485">
    <property type="entry name" value="PRK"/>
    <property type="match status" value="1"/>
</dbReference>
<gene>
    <name evidence="8" type="ORF">PPERSA_00589</name>
</gene>
<dbReference type="Gene3D" id="3.40.50.300">
    <property type="entry name" value="P-loop containing nucleotide triphosphate hydrolases"/>
    <property type="match status" value="1"/>
</dbReference>
<evidence type="ECO:0000256" key="5">
    <source>
        <dbReference type="ARBA" id="ARBA00022777"/>
    </source>
</evidence>
<proteinExistence type="predicted"/>
<comment type="caution">
    <text evidence="8">The sequence shown here is derived from an EMBL/GenBank/DDBJ whole genome shotgun (WGS) entry which is preliminary data.</text>
</comment>
<accession>A0A0V0QTM9</accession>
<dbReference type="NCBIfam" id="NF004018">
    <property type="entry name" value="PRK05480.1"/>
    <property type="match status" value="1"/>
</dbReference>
<evidence type="ECO:0000256" key="1">
    <source>
        <dbReference type="ARBA" id="ARBA00004690"/>
    </source>
</evidence>
<dbReference type="EC" id="2.7.1.48" evidence="2"/>
<keyword evidence="5" id="KW-0418">Kinase</keyword>
<dbReference type="PRINTS" id="PR00988">
    <property type="entry name" value="URIDINKINASE"/>
</dbReference>
<sequence>MQQNSDQIKQQEEQDLPQFEKISKRKESLEINRILVGVSGGSASGKTTICQNIKKEMSFNGDIDVLIISLDCFYKPLGHDVDSANYDFDSPNALDFELAYLVLQDLLEGKPTRIPRYNFVTHSREEEQDLVQPTDIILFEGILALYDEKIRNLMAYQIFMHTDDDIRLCRRLLRDVNERGRSVEGILYQYNRFVKNSYDIYIKPTMNYADIIVPGRDKNHVSVQFIVDYLKTKAIQMGIFRKVVQRDIVYIGDLIDVAQIERQ</sequence>
<evidence type="ECO:0000259" key="7">
    <source>
        <dbReference type="Pfam" id="PF00485"/>
    </source>
</evidence>
<keyword evidence="8" id="KW-0378">Hydrolase</keyword>